<sequence>MTGVAGLPWACRTARAQQTLARGLVASLLSALSLAACSVPEDRPAEGTENTAVPLPPMRVFGEIRAEPPSRANADMVRDFLDLSFALESGRALPVLSRFERPITIRMSGPVPPTAPRDLKRLVSRLRSEAGLQVSLGDIPGAEITVEFIPSRNLRRAVPYAACFVVPNVSSWAEYRRAPRARVDWANVTLRERAAVFIPSDAAPQEIRDCLNEELAQAIGPLNDLYRLPDSVFNDDNMHTVLTGFDMLMLRAYYAPELRSGMTREEAARRLPAVLDRLNPRGRAVPPRPVAPTPRAYVDAIQRALGPGSSPAQRRRAAAEAVAIAARSGWRDGRAAFAWLSYGRVVLDKDPETAFTAFLQSARIARADPLLELHAAHAELQLALFALANGDPRTSLALTERAIPPATRDQNAALLANLLMVRAEALEELGRVNEARAARLDSLGWARYGFGAQVEIAARLVQRPNADPTAATDRAGP</sequence>
<dbReference type="Proteomes" id="UP000239736">
    <property type="component" value="Unassembled WGS sequence"/>
</dbReference>
<organism evidence="1 2">
    <name type="scientific">Albidovulum inexpectatum</name>
    <dbReference type="NCBI Taxonomy" id="196587"/>
    <lineage>
        <taxon>Bacteria</taxon>
        <taxon>Pseudomonadati</taxon>
        <taxon>Pseudomonadota</taxon>
        <taxon>Alphaproteobacteria</taxon>
        <taxon>Rhodobacterales</taxon>
        <taxon>Paracoccaceae</taxon>
        <taxon>Albidovulum</taxon>
    </lineage>
</organism>
<gene>
    <name evidence="1" type="ORF">LV82_00861</name>
</gene>
<name>A0A2S5JJL4_9RHOB</name>
<evidence type="ECO:0000313" key="1">
    <source>
        <dbReference type="EMBL" id="PPB81650.1"/>
    </source>
</evidence>
<evidence type="ECO:0000313" key="2">
    <source>
        <dbReference type="Proteomes" id="UP000239736"/>
    </source>
</evidence>
<protein>
    <recommendedName>
        <fullName evidence="3">DUF2927 family protein</fullName>
    </recommendedName>
</protein>
<keyword evidence="2" id="KW-1185">Reference proteome</keyword>
<dbReference type="Pfam" id="PF11150">
    <property type="entry name" value="DUF2927"/>
    <property type="match status" value="1"/>
</dbReference>
<proteinExistence type="predicted"/>
<dbReference type="AlphaFoldDB" id="A0A2S5JJL4"/>
<dbReference type="InterPro" id="IPR021323">
    <property type="entry name" value="DUF2927"/>
</dbReference>
<dbReference type="EMBL" id="PRDS01000002">
    <property type="protein sequence ID" value="PPB81650.1"/>
    <property type="molecule type" value="Genomic_DNA"/>
</dbReference>
<evidence type="ECO:0008006" key="3">
    <source>
        <dbReference type="Google" id="ProtNLM"/>
    </source>
</evidence>
<accession>A0A2S5JJL4</accession>
<comment type="caution">
    <text evidence="1">The sequence shown here is derived from an EMBL/GenBank/DDBJ whole genome shotgun (WGS) entry which is preliminary data.</text>
</comment>
<reference evidence="1 2" key="1">
    <citation type="submission" date="2018-01" db="EMBL/GenBank/DDBJ databases">
        <title>Genomic Encyclopedia of Archaeal and Bacterial Type Strains, Phase II (KMG-II): from individual species to whole genera.</title>
        <authorList>
            <person name="Goeker M."/>
        </authorList>
    </citation>
    <scope>NUCLEOTIDE SEQUENCE [LARGE SCALE GENOMIC DNA]</scope>
    <source>
        <strain evidence="1 2">DSM 12048</strain>
    </source>
</reference>